<accession>A0A3N4I1U0</accession>
<feature type="compositionally biased region" description="Basic and acidic residues" evidence="1">
    <location>
        <begin position="15"/>
        <end position="35"/>
    </location>
</feature>
<keyword evidence="3" id="KW-1185">Reference proteome</keyword>
<feature type="compositionally biased region" description="Polar residues" evidence="1">
    <location>
        <begin position="209"/>
        <end position="218"/>
    </location>
</feature>
<sequence>MSASDQNSMTQTELSKADKVCEVVPENDHRSDPKPSLRPSQGLLSIEWVLDKECSCTAPECVCSGLYRRMARNREGLFVRELRYEDKYPGPGKEWVPTRRPSSATSKWIVPAPPAESKARVDKIIAEFEERKWHPANLLHAWYAGILTRVLDYITISVNRALASHPTLPTHRFRTETLIRRLLKEEQRVWKHERVMEELERDGSDDSYDSSPERTTAPPSTPVRDLVNAVLQRLGISEEDFRSFERRYRWENDDDSEYNFQHAKKGVPLPSEKDWLEVCSQAGGLSGGGLYRIQEQAAALTRTIQALWEREDEEIECKETDKWPCLCSSK</sequence>
<feature type="region of interest" description="Disordered" evidence="1">
    <location>
        <begin position="200"/>
        <end position="222"/>
    </location>
</feature>
<dbReference type="Proteomes" id="UP000275078">
    <property type="component" value="Unassembled WGS sequence"/>
</dbReference>
<gene>
    <name evidence="2" type="ORF">BJ508DRAFT_329460</name>
</gene>
<feature type="compositionally biased region" description="Polar residues" evidence="1">
    <location>
        <begin position="1"/>
        <end position="14"/>
    </location>
</feature>
<evidence type="ECO:0000313" key="3">
    <source>
        <dbReference type="Proteomes" id="UP000275078"/>
    </source>
</evidence>
<organism evidence="2 3">
    <name type="scientific">Ascobolus immersus RN42</name>
    <dbReference type="NCBI Taxonomy" id="1160509"/>
    <lineage>
        <taxon>Eukaryota</taxon>
        <taxon>Fungi</taxon>
        <taxon>Dikarya</taxon>
        <taxon>Ascomycota</taxon>
        <taxon>Pezizomycotina</taxon>
        <taxon>Pezizomycetes</taxon>
        <taxon>Pezizales</taxon>
        <taxon>Ascobolaceae</taxon>
        <taxon>Ascobolus</taxon>
    </lineage>
</organism>
<proteinExistence type="predicted"/>
<protein>
    <submittedName>
        <fullName evidence="2">Uncharacterized protein</fullName>
    </submittedName>
</protein>
<evidence type="ECO:0000313" key="2">
    <source>
        <dbReference type="EMBL" id="RPA78191.1"/>
    </source>
</evidence>
<reference evidence="2 3" key="1">
    <citation type="journal article" date="2018" name="Nat. Ecol. Evol.">
        <title>Pezizomycetes genomes reveal the molecular basis of ectomycorrhizal truffle lifestyle.</title>
        <authorList>
            <person name="Murat C."/>
            <person name="Payen T."/>
            <person name="Noel B."/>
            <person name="Kuo A."/>
            <person name="Morin E."/>
            <person name="Chen J."/>
            <person name="Kohler A."/>
            <person name="Krizsan K."/>
            <person name="Balestrini R."/>
            <person name="Da Silva C."/>
            <person name="Montanini B."/>
            <person name="Hainaut M."/>
            <person name="Levati E."/>
            <person name="Barry K.W."/>
            <person name="Belfiori B."/>
            <person name="Cichocki N."/>
            <person name="Clum A."/>
            <person name="Dockter R.B."/>
            <person name="Fauchery L."/>
            <person name="Guy J."/>
            <person name="Iotti M."/>
            <person name="Le Tacon F."/>
            <person name="Lindquist E.A."/>
            <person name="Lipzen A."/>
            <person name="Malagnac F."/>
            <person name="Mello A."/>
            <person name="Molinier V."/>
            <person name="Miyauchi S."/>
            <person name="Poulain J."/>
            <person name="Riccioni C."/>
            <person name="Rubini A."/>
            <person name="Sitrit Y."/>
            <person name="Splivallo R."/>
            <person name="Traeger S."/>
            <person name="Wang M."/>
            <person name="Zifcakova L."/>
            <person name="Wipf D."/>
            <person name="Zambonelli A."/>
            <person name="Paolocci F."/>
            <person name="Nowrousian M."/>
            <person name="Ottonello S."/>
            <person name="Baldrian P."/>
            <person name="Spatafora J.W."/>
            <person name="Henrissat B."/>
            <person name="Nagy L.G."/>
            <person name="Aury J.M."/>
            <person name="Wincker P."/>
            <person name="Grigoriev I.V."/>
            <person name="Bonfante P."/>
            <person name="Martin F.M."/>
        </authorList>
    </citation>
    <scope>NUCLEOTIDE SEQUENCE [LARGE SCALE GENOMIC DNA]</scope>
    <source>
        <strain evidence="2 3">RN42</strain>
    </source>
</reference>
<evidence type="ECO:0000256" key="1">
    <source>
        <dbReference type="SAM" id="MobiDB-lite"/>
    </source>
</evidence>
<feature type="region of interest" description="Disordered" evidence="1">
    <location>
        <begin position="1"/>
        <end position="38"/>
    </location>
</feature>
<dbReference type="EMBL" id="ML119714">
    <property type="protein sequence ID" value="RPA78191.1"/>
    <property type="molecule type" value="Genomic_DNA"/>
</dbReference>
<name>A0A3N4I1U0_ASCIM</name>
<dbReference type="AlphaFoldDB" id="A0A3N4I1U0"/>